<feature type="region of interest" description="Disordered" evidence="6">
    <location>
        <begin position="261"/>
        <end position="307"/>
    </location>
</feature>
<evidence type="ECO:0000313" key="9">
    <source>
        <dbReference type="Proteomes" id="UP000265618"/>
    </source>
</evidence>
<evidence type="ECO:0000313" key="8">
    <source>
        <dbReference type="EMBL" id="GCA62255.1"/>
    </source>
</evidence>
<dbReference type="GO" id="GO:0022625">
    <property type="term" value="C:cytosolic large ribosomal subunit"/>
    <property type="evidence" value="ECO:0007669"/>
    <property type="project" value="TreeGrafter"/>
</dbReference>
<comment type="similarity">
    <text evidence="2">Belongs to the universal ribosomal protein uL18 family.</text>
</comment>
<dbReference type="InterPro" id="IPR005485">
    <property type="entry name" value="Rbsml_uL18_euk_arch"/>
</dbReference>
<keyword evidence="3" id="KW-0963">Cytoplasm</keyword>
<dbReference type="SUPFAM" id="SSF53137">
    <property type="entry name" value="Translational machinery components"/>
    <property type="match status" value="1"/>
</dbReference>
<sequence length="307" mass="35058">MAFVKVAGAFVKVQKNKAYFKRYQTKFRRRREGRTDYYARKRLVTQAKNKYNMPKYRLVVRRTNKDVIAQIIFSTLDHDEVFCAAYAHELPSYGLSVGLTNYASCYCTGLLLARRVLAKLAEQTGKPLNELYPGVEEVTGEYFKVEEAEDAPAPFTCFLDIGLARATRGARVFSVMKGAIDGGLSIPHSMKRFPGYDDEEKEFSAPEALRDRLFGQHVAESMQYLQENDKEAYEKRFSQYIKAGIAPEDLEALYESVHASIRENPNRAKPEKKNSQGGNKRRAKNSLAHRQARLEQKRASLAYRLAQ</sequence>
<evidence type="ECO:0000256" key="4">
    <source>
        <dbReference type="ARBA" id="ARBA00022980"/>
    </source>
</evidence>
<dbReference type="GO" id="GO:0008097">
    <property type="term" value="F:5S rRNA binding"/>
    <property type="evidence" value="ECO:0007669"/>
    <property type="project" value="InterPro"/>
</dbReference>
<dbReference type="Pfam" id="PF17144">
    <property type="entry name" value="Ribosomal_L5e"/>
    <property type="match status" value="1"/>
</dbReference>
<name>A0A391NK08_9EUKA</name>
<dbReference type="GO" id="GO:0003735">
    <property type="term" value="F:structural constituent of ribosome"/>
    <property type="evidence" value="ECO:0007669"/>
    <property type="project" value="InterPro"/>
</dbReference>
<evidence type="ECO:0000256" key="1">
    <source>
        <dbReference type="ARBA" id="ARBA00004496"/>
    </source>
</evidence>
<proteinExistence type="inferred from homology"/>
<dbReference type="InterPro" id="IPR057268">
    <property type="entry name" value="Ribosomal_L18"/>
</dbReference>
<dbReference type="PANTHER" id="PTHR23410:SF12">
    <property type="entry name" value="LARGE RIBOSOMAL SUBUNIT PROTEIN UL18"/>
    <property type="match status" value="1"/>
</dbReference>
<feature type="domain" description="Large ribosomal subunit protein uL18 C-terminal eukaryotes" evidence="7">
    <location>
        <begin position="250"/>
        <end position="301"/>
    </location>
</feature>
<feature type="compositionally biased region" description="Basic and acidic residues" evidence="6">
    <location>
        <begin position="261"/>
        <end position="274"/>
    </location>
</feature>
<evidence type="ECO:0000256" key="2">
    <source>
        <dbReference type="ARBA" id="ARBA00007116"/>
    </source>
</evidence>
<dbReference type="AlphaFoldDB" id="A0A391NK08"/>
<dbReference type="GO" id="GO:0006412">
    <property type="term" value="P:translation"/>
    <property type="evidence" value="ECO:0007669"/>
    <property type="project" value="InterPro"/>
</dbReference>
<evidence type="ECO:0000256" key="6">
    <source>
        <dbReference type="SAM" id="MobiDB-lite"/>
    </source>
</evidence>
<organism evidence="8 9">
    <name type="scientific">Kipferlia bialata</name>
    <dbReference type="NCBI Taxonomy" id="797122"/>
    <lineage>
        <taxon>Eukaryota</taxon>
        <taxon>Metamonada</taxon>
        <taxon>Carpediemonas-like organisms</taxon>
        <taxon>Kipferlia</taxon>
    </lineage>
</organism>
<evidence type="ECO:0000256" key="3">
    <source>
        <dbReference type="ARBA" id="ARBA00022490"/>
    </source>
</evidence>
<dbReference type="Pfam" id="PF14204">
    <property type="entry name" value="Ribosomal_L18_c"/>
    <property type="match status" value="1"/>
</dbReference>
<dbReference type="Proteomes" id="UP000265618">
    <property type="component" value="Unassembled WGS sequence"/>
</dbReference>
<evidence type="ECO:0000259" key="7">
    <source>
        <dbReference type="Pfam" id="PF14204"/>
    </source>
</evidence>
<dbReference type="OrthoDB" id="1618453at2759"/>
<dbReference type="Gene3D" id="3.30.420.100">
    <property type="match status" value="1"/>
</dbReference>
<evidence type="ECO:0000256" key="5">
    <source>
        <dbReference type="ARBA" id="ARBA00023274"/>
    </source>
</evidence>
<dbReference type="PRINTS" id="PR00058">
    <property type="entry name" value="RIBOSOMALL5"/>
</dbReference>
<dbReference type="CDD" id="cd00432">
    <property type="entry name" value="Ribosomal_L18_L5e"/>
    <property type="match status" value="1"/>
</dbReference>
<comment type="caution">
    <text evidence="8">The sequence shown here is derived from an EMBL/GenBank/DDBJ whole genome shotgun (WGS) entry which is preliminary data.</text>
</comment>
<reference evidence="8 9" key="1">
    <citation type="journal article" date="2018" name="PLoS ONE">
        <title>The draft genome of Kipferlia bialata reveals reductive genome evolution in fornicate parasites.</title>
        <authorList>
            <person name="Tanifuji G."/>
            <person name="Takabayashi S."/>
            <person name="Kume K."/>
            <person name="Takagi M."/>
            <person name="Nakayama T."/>
            <person name="Kamikawa R."/>
            <person name="Inagaki Y."/>
            <person name="Hashimoto T."/>
        </authorList>
    </citation>
    <scope>NUCLEOTIDE SEQUENCE [LARGE SCALE GENOMIC DNA]</scope>
    <source>
        <strain evidence="8">NY0173</strain>
    </source>
</reference>
<dbReference type="FunFam" id="3.30.420.100:FF:000002">
    <property type="entry name" value="60S ribosomal protein L5"/>
    <property type="match status" value="1"/>
</dbReference>
<dbReference type="InterPro" id="IPR025607">
    <property type="entry name" value="Ribosomal_uL18_C_euk"/>
</dbReference>
<dbReference type="GO" id="GO:0000027">
    <property type="term" value="P:ribosomal large subunit assembly"/>
    <property type="evidence" value="ECO:0007669"/>
    <property type="project" value="TreeGrafter"/>
</dbReference>
<accession>A0A391NK08</accession>
<protein>
    <submittedName>
        <fullName evidence="8">Ribosomal protein L5 eukaryotic/L18 archaeal</fullName>
    </submittedName>
</protein>
<gene>
    <name evidence="8" type="ORF">KIPB_002326</name>
</gene>
<keyword evidence="9" id="KW-1185">Reference proteome</keyword>
<dbReference type="PANTHER" id="PTHR23410">
    <property type="entry name" value="RIBOSOMAL PROTEIN L5-RELATED"/>
    <property type="match status" value="1"/>
</dbReference>
<comment type="subcellular location">
    <subcellularLocation>
        <location evidence="1">Cytoplasm</location>
    </subcellularLocation>
</comment>
<keyword evidence="5" id="KW-0687">Ribonucleoprotein</keyword>
<keyword evidence="4 8" id="KW-0689">Ribosomal protein</keyword>
<dbReference type="EMBL" id="BDIP01000375">
    <property type="protein sequence ID" value="GCA62255.1"/>
    <property type="molecule type" value="Genomic_DNA"/>
</dbReference>
<dbReference type="HAMAP" id="MF_01337_A">
    <property type="entry name" value="Ribosomal_uL18_A"/>
    <property type="match status" value="1"/>
</dbReference>